<keyword evidence="8 13" id="KW-0406">Ion transport</keyword>
<dbReference type="Gene3D" id="1.10.287.820">
    <property type="entry name" value="Acid-sensing ion channel domain"/>
    <property type="match status" value="1"/>
</dbReference>
<evidence type="ECO:0000256" key="3">
    <source>
        <dbReference type="ARBA" id="ARBA00022448"/>
    </source>
</evidence>
<evidence type="ECO:0000256" key="11">
    <source>
        <dbReference type="ARBA" id="ARBA00023201"/>
    </source>
</evidence>
<dbReference type="Pfam" id="PF00858">
    <property type="entry name" value="ASC"/>
    <property type="match status" value="1"/>
</dbReference>
<dbReference type="GO" id="GO:0005886">
    <property type="term" value="C:plasma membrane"/>
    <property type="evidence" value="ECO:0007669"/>
    <property type="project" value="TreeGrafter"/>
</dbReference>
<evidence type="ECO:0000256" key="14">
    <source>
        <dbReference type="SAM" id="Phobius"/>
    </source>
</evidence>
<protein>
    <submittedName>
        <fullName evidence="16">Uncharacterized protein</fullName>
    </submittedName>
</protein>
<proteinExistence type="inferred from homology"/>
<accession>A0A915HI09</accession>
<dbReference type="AlphaFoldDB" id="A0A915HI09"/>
<dbReference type="PANTHER" id="PTHR11690:SF248">
    <property type="entry name" value="PICKPOCKET 17, ISOFORM A"/>
    <property type="match status" value="1"/>
</dbReference>
<dbReference type="InterPro" id="IPR001873">
    <property type="entry name" value="ENaC"/>
</dbReference>
<evidence type="ECO:0000313" key="15">
    <source>
        <dbReference type="Proteomes" id="UP000887565"/>
    </source>
</evidence>
<dbReference type="PANTHER" id="PTHR11690">
    <property type="entry name" value="AMILORIDE-SENSITIVE SODIUM CHANNEL-RELATED"/>
    <property type="match status" value="1"/>
</dbReference>
<evidence type="ECO:0000256" key="4">
    <source>
        <dbReference type="ARBA" id="ARBA00022461"/>
    </source>
</evidence>
<keyword evidence="4 13" id="KW-0894">Sodium channel</keyword>
<keyword evidence="5 13" id="KW-0812">Transmembrane</keyword>
<sequence length="149" mass="16336">HPYSNCLLDAPSGYSTNACYESCEQLAILTHCDCGDPQLPLINGTNYCGYDSEMCVEATKSFGNFSPSFYGCSCPPPCKSVTYDRTLSSAKLSLSSAKLASFFEKFTMLVSDLAQFMGLWLGFSAITFFEIIPLILSLCGCRSCHNIRH</sequence>
<comment type="similarity">
    <text evidence="2 13">Belongs to the amiloride-sensitive sodium channel (TC 1.A.6) family.</text>
</comment>
<comment type="subcellular location">
    <subcellularLocation>
        <location evidence="1">Membrane</location>
        <topology evidence="1">Multi-pass membrane protein</topology>
    </subcellularLocation>
</comment>
<dbReference type="WBParaSite" id="nRc.2.0.1.t01273-RA">
    <property type="protein sequence ID" value="nRc.2.0.1.t01273-RA"/>
    <property type="gene ID" value="nRc.2.0.1.g01273"/>
</dbReference>
<evidence type="ECO:0000256" key="9">
    <source>
        <dbReference type="ARBA" id="ARBA00023136"/>
    </source>
</evidence>
<evidence type="ECO:0000313" key="16">
    <source>
        <dbReference type="WBParaSite" id="nRc.2.0.1.t01273-RA"/>
    </source>
</evidence>
<keyword evidence="15" id="KW-1185">Reference proteome</keyword>
<keyword evidence="7" id="KW-0915">Sodium</keyword>
<keyword evidence="11 13" id="KW-0739">Sodium transport</keyword>
<evidence type="ECO:0000256" key="12">
    <source>
        <dbReference type="ARBA" id="ARBA00023303"/>
    </source>
</evidence>
<keyword evidence="3 13" id="KW-0813">Transport</keyword>
<feature type="transmembrane region" description="Helical" evidence="14">
    <location>
        <begin position="117"/>
        <end position="139"/>
    </location>
</feature>
<organism evidence="15 16">
    <name type="scientific">Romanomermis culicivorax</name>
    <name type="common">Nematode worm</name>
    <dbReference type="NCBI Taxonomy" id="13658"/>
    <lineage>
        <taxon>Eukaryota</taxon>
        <taxon>Metazoa</taxon>
        <taxon>Ecdysozoa</taxon>
        <taxon>Nematoda</taxon>
        <taxon>Enoplea</taxon>
        <taxon>Dorylaimia</taxon>
        <taxon>Mermithida</taxon>
        <taxon>Mermithoidea</taxon>
        <taxon>Mermithidae</taxon>
        <taxon>Romanomermis</taxon>
    </lineage>
</organism>
<dbReference type="GO" id="GO:0015280">
    <property type="term" value="F:ligand-gated sodium channel activity"/>
    <property type="evidence" value="ECO:0007669"/>
    <property type="project" value="TreeGrafter"/>
</dbReference>
<evidence type="ECO:0000256" key="7">
    <source>
        <dbReference type="ARBA" id="ARBA00023053"/>
    </source>
</evidence>
<reference evidence="16" key="1">
    <citation type="submission" date="2022-11" db="UniProtKB">
        <authorList>
            <consortium name="WormBaseParasite"/>
        </authorList>
    </citation>
    <scope>IDENTIFICATION</scope>
</reference>
<keyword evidence="12 13" id="KW-0407">Ion channel</keyword>
<dbReference type="PRINTS" id="PR01078">
    <property type="entry name" value="AMINACHANNEL"/>
</dbReference>
<evidence type="ECO:0000256" key="5">
    <source>
        <dbReference type="ARBA" id="ARBA00022692"/>
    </source>
</evidence>
<evidence type="ECO:0000256" key="8">
    <source>
        <dbReference type="ARBA" id="ARBA00023065"/>
    </source>
</evidence>
<name>A0A915HI09_ROMCU</name>
<keyword evidence="6 14" id="KW-1133">Transmembrane helix</keyword>
<evidence type="ECO:0000256" key="10">
    <source>
        <dbReference type="ARBA" id="ARBA00023180"/>
    </source>
</evidence>
<keyword evidence="10" id="KW-0325">Glycoprotein</keyword>
<evidence type="ECO:0000256" key="13">
    <source>
        <dbReference type="RuleBase" id="RU000679"/>
    </source>
</evidence>
<dbReference type="Gene3D" id="1.10.287.770">
    <property type="entry name" value="YojJ-like"/>
    <property type="match status" value="1"/>
</dbReference>
<dbReference type="Proteomes" id="UP000887565">
    <property type="component" value="Unplaced"/>
</dbReference>
<evidence type="ECO:0000256" key="6">
    <source>
        <dbReference type="ARBA" id="ARBA00022989"/>
    </source>
</evidence>
<evidence type="ECO:0000256" key="1">
    <source>
        <dbReference type="ARBA" id="ARBA00004141"/>
    </source>
</evidence>
<evidence type="ECO:0000256" key="2">
    <source>
        <dbReference type="ARBA" id="ARBA00007193"/>
    </source>
</evidence>
<keyword evidence="9 14" id="KW-0472">Membrane</keyword>